<sequence>MRVLFVSQYFYPESFKGNDVAFDLVQKGHDVTVLTGKPNYPKGDFYDGYSFFSSDSEVINGVNVIRVPLFPRKNGNGFYLALNYFSFVFFSFLYFLFKLRNEYDVIFVQQLSPVFSALPGVWMKKRYNIPLVVWVLDLWPESIQAASNIKSKFVISWITKIVERIYRASDHILISSKNFENSIKDKCPPDKKISYFPNWAEDVFIQKIDNNPNDIKLPSGFNVVFAGNIGEAQDFENVLKAAKLTKDQGINWVLVGDGRKVDWIKKKIISENLSNVYLLGRYPLDKMPLFFKKADVLLVSLKDEPIFGLTVPAKIQAYMASGCIVLAMLNGEAAELIEEAECGFAVSAGDYYALSKKAIYLNSLSENQRKEMKKSALNYYSSNFEKRRLLKELEELLKSYNN</sequence>
<dbReference type="RefSeq" id="WP_171594503.1">
    <property type="nucleotide sequence ID" value="NZ_RZNH01000005.1"/>
</dbReference>
<proteinExistence type="predicted"/>
<gene>
    <name evidence="5" type="ORF">ELS83_05335</name>
</gene>
<keyword evidence="1" id="KW-0808">Transferase</keyword>
<dbReference type="InterPro" id="IPR001296">
    <property type="entry name" value="Glyco_trans_1"/>
</dbReference>
<accession>A0ABX1WSY8</accession>
<dbReference type="EMBL" id="RZNH01000005">
    <property type="protein sequence ID" value="NOU59234.1"/>
    <property type="molecule type" value="Genomic_DNA"/>
</dbReference>
<keyword evidence="2" id="KW-0472">Membrane</keyword>
<dbReference type="SUPFAM" id="SSF53756">
    <property type="entry name" value="UDP-Glycosyltransferase/glycogen phosphorylase"/>
    <property type="match status" value="1"/>
</dbReference>
<dbReference type="InterPro" id="IPR028098">
    <property type="entry name" value="Glyco_trans_4-like_N"/>
</dbReference>
<evidence type="ECO:0000256" key="1">
    <source>
        <dbReference type="ARBA" id="ARBA00022679"/>
    </source>
</evidence>
<comment type="caution">
    <text evidence="5">The sequence shown here is derived from an EMBL/GenBank/DDBJ whole genome shotgun (WGS) entry which is preliminary data.</text>
</comment>
<dbReference type="Gene3D" id="3.40.50.2000">
    <property type="entry name" value="Glycogen Phosphorylase B"/>
    <property type="match status" value="2"/>
</dbReference>
<protein>
    <submittedName>
        <fullName evidence="5">Glycosyltransferase WbuB</fullName>
    </submittedName>
</protein>
<dbReference type="CDD" id="cd03794">
    <property type="entry name" value="GT4_WbuB-like"/>
    <property type="match status" value="1"/>
</dbReference>
<dbReference type="PANTHER" id="PTHR46401:SF2">
    <property type="entry name" value="GLYCOSYLTRANSFERASE WBBK-RELATED"/>
    <property type="match status" value="1"/>
</dbReference>
<dbReference type="Pfam" id="PF00534">
    <property type="entry name" value="Glycos_transf_1"/>
    <property type="match status" value="1"/>
</dbReference>
<keyword evidence="2" id="KW-1133">Transmembrane helix</keyword>
<dbReference type="Pfam" id="PF13579">
    <property type="entry name" value="Glyco_trans_4_4"/>
    <property type="match status" value="1"/>
</dbReference>
<feature type="transmembrane region" description="Helical" evidence="2">
    <location>
        <begin position="78"/>
        <end position="97"/>
    </location>
</feature>
<name>A0ABX1WSY8_9BACT</name>
<evidence type="ECO:0000313" key="6">
    <source>
        <dbReference type="Proteomes" id="UP000732105"/>
    </source>
</evidence>
<feature type="domain" description="Glycosyltransferase subfamily 4-like N-terminal" evidence="4">
    <location>
        <begin position="24"/>
        <end position="199"/>
    </location>
</feature>
<feature type="domain" description="Glycosyl transferase family 1" evidence="3">
    <location>
        <begin position="223"/>
        <end position="376"/>
    </location>
</feature>
<evidence type="ECO:0000313" key="5">
    <source>
        <dbReference type="EMBL" id="NOU59234.1"/>
    </source>
</evidence>
<evidence type="ECO:0000259" key="4">
    <source>
        <dbReference type="Pfam" id="PF13579"/>
    </source>
</evidence>
<evidence type="ECO:0000256" key="2">
    <source>
        <dbReference type="SAM" id="Phobius"/>
    </source>
</evidence>
<organism evidence="5 6">
    <name type="scientific">Marinifilum caeruleilacunae</name>
    <dbReference type="NCBI Taxonomy" id="2499076"/>
    <lineage>
        <taxon>Bacteria</taxon>
        <taxon>Pseudomonadati</taxon>
        <taxon>Bacteroidota</taxon>
        <taxon>Bacteroidia</taxon>
        <taxon>Marinilabiliales</taxon>
        <taxon>Marinifilaceae</taxon>
    </lineage>
</organism>
<dbReference type="Proteomes" id="UP000732105">
    <property type="component" value="Unassembled WGS sequence"/>
</dbReference>
<reference evidence="5 6" key="1">
    <citation type="submission" date="2018-12" db="EMBL/GenBank/DDBJ databases">
        <title>Marinifilum JC070 sp. nov., a marine bacterium isolated from Yongle Blue Hole in the South China Sea.</title>
        <authorList>
            <person name="Fu T."/>
        </authorList>
    </citation>
    <scope>NUCLEOTIDE SEQUENCE [LARGE SCALE GENOMIC DNA]</scope>
    <source>
        <strain evidence="5 6">JC070</strain>
    </source>
</reference>
<keyword evidence="6" id="KW-1185">Reference proteome</keyword>
<dbReference type="PANTHER" id="PTHR46401">
    <property type="entry name" value="GLYCOSYLTRANSFERASE WBBK-RELATED"/>
    <property type="match status" value="1"/>
</dbReference>
<evidence type="ECO:0000259" key="3">
    <source>
        <dbReference type="Pfam" id="PF00534"/>
    </source>
</evidence>
<keyword evidence="2" id="KW-0812">Transmembrane</keyword>